<organism evidence="6 7">
    <name type="scientific">Sphingobium amiense</name>
    <dbReference type="NCBI Taxonomy" id="135719"/>
    <lineage>
        <taxon>Bacteria</taxon>
        <taxon>Pseudomonadati</taxon>
        <taxon>Pseudomonadota</taxon>
        <taxon>Alphaproteobacteria</taxon>
        <taxon>Sphingomonadales</taxon>
        <taxon>Sphingomonadaceae</taxon>
        <taxon>Sphingobium</taxon>
    </lineage>
</organism>
<dbReference type="EC" id="3.5.2.6" evidence="3"/>
<feature type="domain" description="Beta-lactamase class A catalytic" evidence="5">
    <location>
        <begin position="58"/>
        <end position="312"/>
    </location>
</feature>
<evidence type="ECO:0000256" key="1">
    <source>
        <dbReference type="ARBA" id="ARBA00001526"/>
    </source>
</evidence>
<keyword evidence="7" id="KW-1185">Reference proteome</keyword>
<feature type="signal peptide" evidence="4">
    <location>
        <begin position="1"/>
        <end position="22"/>
    </location>
</feature>
<dbReference type="SUPFAM" id="SSF56601">
    <property type="entry name" value="beta-lactamase/transpeptidase-like"/>
    <property type="match status" value="1"/>
</dbReference>
<keyword evidence="4" id="KW-0732">Signal</keyword>
<dbReference type="PANTHER" id="PTHR35333">
    <property type="entry name" value="BETA-LACTAMASE"/>
    <property type="match status" value="1"/>
</dbReference>
<name>A0A494VXK2_9SPHN</name>
<sequence>MLSLRPAAALAALGLFFAPLPAADAFGLPPRPLVEQSAQAKLLAEFARFAALSDGSVGIGVRDLQTGETQALNGDTLFPMASAYKVAVAGRIFSLIDAGDLRIDDPLALDPALASEGGIAWMFSRPGATLSVQRLLELMLTKSDNNATDVLVARAGGPQAITAFVTKLGVRGLEVDSDTAHLLYRAMGIDPQSGSFRANVEAARRADPQIAVRDLKDLPNPDFAIDPRDTSTPTAMLDLLTAYESGKALSAGSTQRLFTIMGHCETGKARIPGMLPPGTAVAHKTGSMNGIGNDVGIVQLPDGRRFAVAVFVMKDSRGHTSRDRIIAEATRAAYDYFLYAPDRVHGRSHGA</sequence>
<dbReference type="InterPro" id="IPR012338">
    <property type="entry name" value="Beta-lactam/transpept-like"/>
</dbReference>
<feature type="chain" id="PRO_5019798433" description="beta-lactamase" evidence="4">
    <location>
        <begin position="23"/>
        <end position="351"/>
    </location>
</feature>
<dbReference type="EMBL" id="AP018664">
    <property type="protein sequence ID" value="BBD96551.1"/>
    <property type="molecule type" value="Genomic_DNA"/>
</dbReference>
<evidence type="ECO:0000259" key="5">
    <source>
        <dbReference type="Pfam" id="PF13354"/>
    </source>
</evidence>
<evidence type="ECO:0000313" key="7">
    <source>
        <dbReference type="Proteomes" id="UP000279959"/>
    </source>
</evidence>
<dbReference type="GO" id="GO:0046677">
    <property type="term" value="P:response to antibiotic"/>
    <property type="evidence" value="ECO:0007669"/>
    <property type="project" value="InterPro"/>
</dbReference>
<dbReference type="Gene3D" id="3.40.710.10">
    <property type="entry name" value="DD-peptidase/beta-lactamase superfamily"/>
    <property type="match status" value="1"/>
</dbReference>
<protein>
    <recommendedName>
        <fullName evidence="3">beta-lactamase</fullName>
        <ecNumber evidence="3">3.5.2.6</ecNumber>
    </recommendedName>
</protein>
<dbReference type="GO" id="GO:0008800">
    <property type="term" value="F:beta-lactamase activity"/>
    <property type="evidence" value="ECO:0007669"/>
    <property type="project" value="UniProtKB-EC"/>
</dbReference>
<comment type="similarity">
    <text evidence="2">Belongs to the class-A beta-lactamase family.</text>
</comment>
<dbReference type="KEGG" id="sami:SAMIE_1000520"/>
<dbReference type="Pfam" id="PF13354">
    <property type="entry name" value="Beta-lactamase2"/>
    <property type="match status" value="1"/>
</dbReference>
<accession>A0A494VXK2</accession>
<dbReference type="GO" id="GO:0030655">
    <property type="term" value="P:beta-lactam antibiotic catabolic process"/>
    <property type="evidence" value="ECO:0007669"/>
    <property type="project" value="InterPro"/>
</dbReference>
<evidence type="ECO:0000256" key="3">
    <source>
        <dbReference type="ARBA" id="ARBA00012865"/>
    </source>
</evidence>
<proteinExistence type="inferred from homology"/>
<evidence type="ECO:0000256" key="4">
    <source>
        <dbReference type="SAM" id="SignalP"/>
    </source>
</evidence>
<evidence type="ECO:0000313" key="6">
    <source>
        <dbReference type="EMBL" id="BBD96551.1"/>
    </source>
</evidence>
<dbReference type="RefSeq" id="WP_066701282.1">
    <property type="nucleotide sequence ID" value="NZ_AP018664.1"/>
</dbReference>
<reference evidence="6 7" key="1">
    <citation type="submission" date="2018-05" db="EMBL/GenBank/DDBJ databases">
        <title>Complete Genome Sequence of the Nonylphenol-Degrading Bacterium Sphingobium amiense DSM 16289T.</title>
        <authorList>
            <person name="Ootsuka M."/>
            <person name="Nishizawa T."/>
            <person name="Ohta H."/>
        </authorList>
    </citation>
    <scope>NUCLEOTIDE SEQUENCE [LARGE SCALE GENOMIC DNA]</scope>
    <source>
        <strain evidence="6 7">DSM 16289</strain>
    </source>
</reference>
<dbReference type="PANTHER" id="PTHR35333:SF3">
    <property type="entry name" value="BETA-LACTAMASE-TYPE TRANSPEPTIDASE FOLD CONTAINING PROTEIN"/>
    <property type="match status" value="1"/>
</dbReference>
<keyword evidence="6" id="KW-0378">Hydrolase</keyword>
<dbReference type="InterPro" id="IPR045155">
    <property type="entry name" value="Beta-lactam_cat"/>
</dbReference>
<evidence type="ECO:0000256" key="2">
    <source>
        <dbReference type="ARBA" id="ARBA00009009"/>
    </source>
</evidence>
<dbReference type="Proteomes" id="UP000279959">
    <property type="component" value="Chromosome"/>
</dbReference>
<dbReference type="AlphaFoldDB" id="A0A494VXK2"/>
<dbReference type="PRINTS" id="PR00118">
    <property type="entry name" value="BLACTAMASEA"/>
</dbReference>
<dbReference type="InterPro" id="IPR000871">
    <property type="entry name" value="Beta-lactam_class-A"/>
</dbReference>
<comment type="catalytic activity">
    <reaction evidence="1">
        <text>a beta-lactam + H2O = a substituted beta-amino acid</text>
        <dbReference type="Rhea" id="RHEA:20401"/>
        <dbReference type="ChEBI" id="CHEBI:15377"/>
        <dbReference type="ChEBI" id="CHEBI:35627"/>
        <dbReference type="ChEBI" id="CHEBI:140347"/>
        <dbReference type="EC" id="3.5.2.6"/>
    </reaction>
</comment>
<gene>
    <name evidence="6" type="ORF">SAMIE_1000520</name>
</gene>